<dbReference type="SUPFAM" id="SSF46894">
    <property type="entry name" value="C-terminal effector domain of the bipartite response regulators"/>
    <property type="match status" value="1"/>
</dbReference>
<dbReference type="SMART" id="SM00448">
    <property type="entry name" value="REC"/>
    <property type="match status" value="1"/>
</dbReference>
<evidence type="ECO:0000256" key="2">
    <source>
        <dbReference type="ARBA" id="ARBA00023012"/>
    </source>
</evidence>
<keyword evidence="5" id="KW-0804">Transcription</keyword>
<dbReference type="InterPro" id="IPR016032">
    <property type="entry name" value="Sig_transdc_resp-reg_C-effctor"/>
</dbReference>
<keyword evidence="11" id="KW-1185">Reference proteome</keyword>
<dbReference type="Gene3D" id="6.10.250.690">
    <property type="match status" value="1"/>
</dbReference>
<reference evidence="10 11" key="1">
    <citation type="submission" date="2024-09" db="EMBL/GenBank/DDBJ databases">
        <authorList>
            <person name="Sun Q."/>
            <person name="Mori K."/>
        </authorList>
    </citation>
    <scope>NUCLEOTIDE SEQUENCE [LARGE SCALE GENOMIC DNA]</scope>
    <source>
        <strain evidence="10 11">CCM 7759</strain>
    </source>
</reference>
<dbReference type="Pfam" id="PF00072">
    <property type="entry name" value="Response_reg"/>
    <property type="match status" value="1"/>
</dbReference>
<dbReference type="PANTHER" id="PTHR48111:SF1">
    <property type="entry name" value="TWO-COMPONENT RESPONSE REGULATOR ORR33"/>
    <property type="match status" value="1"/>
</dbReference>
<feature type="domain" description="Response regulatory" evidence="8">
    <location>
        <begin position="4"/>
        <end position="117"/>
    </location>
</feature>
<name>A0ABV6DRC1_9BACL</name>
<keyword evidence="2" id="KW-0902">Two-component regulatory system</keyword>
<sequence length="250" mass="28165">MPLTILVADDEANITDVCARYLEREGYRVLTAADGEEALQLWRSDAPDLIVLDLMMPKKDGWQVCEEIRNEQEVPIVMLTARGEERDRLVGLTLGADDYLVKPFSPRELVLRVKAILRRERRYAALEAAGESASRAGQGTAAKVSMDDVLSYPGLEINLQTRCVAADGRNVELTVKEFELLVLLAGRPGHVFSRNQLLNQVWSTDYYGDTTTVTVHIRRLREKIEVEPSQPALIKTVWGVGYKFEGKYRT</sequence>
<gene>
    <name evidence="10" type="ORF">ACFFK0_22655</name>
</gene>
<dbReference type="PROSITE" id="PS51755">
    <property type="entry name" value="OMPR_PHOB"/>
    <property type="match status" value="1"/>
</dbReference>
<evidence type="ECO:0000256" key="4">
    <source>
        <dbReference type="ARBA" id="ARBA00023125"/>
    </source>
</evidence>
<dbReference type="InterPro" id="IPR001789">
    <property type="entry name" value="Sig_transdc_resp-reg_receiver"/>
</dbReference>
<evidence type="ECO:0000256" key="3">
    <source>
        <dbReference type="ARBA" id="ARBA00023015"/>
    </source>
</evidence>
<evidence type="ECO:0000256" key="6">
    <source>
        <dbReference type="PROSITE-ProRule" id="PRU00169"/>
    </source>
</evidence>
<dbReference type="SMART" id="SM00862">
    <property type="entry name" value="Trans_reg_C"/>
    <property type="match status" value="1"/>
</dbReference>
<dbReference type="Gene3D" id="3.40.50.2300">
    <property type="match status" value="1"/>
</dbReference>
<dbReference type="Gene3D" id="1.10.10.10">
    <property type="entry name" value="Winged helix-like DNA-binding domain superfamily/Winged helix DNA-binding domain"/>
    <property type="match status" value="1"/>
</dbReference>
<dbReference type="InterPro" id="IPR036388">
    <property type="entry name" value="WH-like_DNA-bd_sf"/>
</dbReference>
<keyword evidence="3" id="KW-0805">Transcription regulation</keyword>
<evidence type="ECO:0000256" key="7">
    <source>
        <dbReference type="PROSITE-ProRule" id="PRU01091"/>
    </source>
</evidence>
<dbReference type="PROSITE" id="PS50110">
    <property type="entry name" value="RESPONSE_REGULATORY"/>
    <property type="match status" value="1"/>
</dbReference>
<dbReference type="SUPFAM" id="SSF52172">
    <property type="entry name" value="CheY-like"/>
    <property type="match status" value="1"/>
</dbReference>
<evidence type="ECO:0000256" key="1">
    <source>
        <dbReference type="ARBA" id="ARBA00022553"/>
    </source>
</evidence>
<proteinExistence type="predicted"/>
<organism evidence="10 11">
    <name type="scientific">Paenibacillus chartarius</name>
    <dbReference type="NCBI Taxonomy" id="747481"/>
    <lineage>
        <taxon>Bacteria</taxon>
        <taxon>Bacillati</taxon>
        <taxon>Bacillota</taxon>
        <taxon>Bacilli</taxon>
        <taxon>Bacillales</taxon>
        <taxon>Paenibacillaceae</taxon>
        <taxon>Paenibacillus</taxon>
    </lineage>
</organism>
<protein>
    <submittedName>
        <fullName evidence="10">Response regulator transcription factor</fullName>
    </submittedName>
</protein>
<evidence type="ECO:0000259" key="8">
    <source>
        <dbReference type="PROSITE" id="PS50110"/>
    </source>
</evidence>
<dbReference type="InterPro" id="IPR001867">
    <property type="entry name" value="OmpR/PhoB-type_DNA-bd"/>
</dbReference>
<evidence type="ECO:0000256" key="5">
    <source>
        <dbReference type="ARBA" id="ARBA00023163"/>
    </source>
</evidence>
<dbReference type="Proteomes" id="UP001589776">
    <property type="component" value="Unassembled WGS sequence"/>
</dbReference>
<dbReference type="EMBL" id="JBHLWN010000085">
    <property type="protein sequence ID" value="MFC0215197.1"/>
    <property type="molecule type" value="Genomic_DNA"/>
</dbReference>
<feature type="domain" description="OmpR/PhoB-type" evidence="9">
    <location>
        <begin position="147"/>
        <end position="246"/>
    </location>
</feature>
<dbReference type="InterPro" id="IPR011006">
    <property type="entry name" value="CheY-like_superfamily"/>
</dbReference>
<dbReference type="PANTHER" id="PTHR48111">
    <property type="entry name" value="REGULATOR OF RPOS"/>
    <property type="match status" value="1"/>
</dbReference>
<keyword evidence="1 6" id="KW-0597">Phosphoprotein</keyword>
<dbReference type="Pfam" id="PF00486">
    <property type="entry name" value="Trans_reg_C"/>
    <property type="match status" value="1"/>
</dbReference>
<feature type="modified residue" description="4-aspartylphosphate" evidence="6">
    <location>
        <position position="53"/>
    </location>
</feature>
<feature type="DNA-binding region" description="OmpR/PhoB-type" evidence="7">
    <location>
        <begin position="147"/>
        <end position="246"/>
    </location>
</feature>
<dbReference type="CDD" id="cd00383">
    <property type="entry name" value="trans_reg_C"/>
    <property type="match status" value="1"/>
</dbReference>
<evidence type="ECO:0000259" key="9">
    <source>
        <dbReference type="PROSITE" id="PS51755"/>
    </source>
</evidence>
<dbReference type="InterPro" id="IPR039420">
    <property type="entry name" value="WalR-like"/>
</dbReference>
<comment type="caution">
    <text evidence="10">The sequence shown here is derived from an EMBL/GenBank/DDBJ whole genome shotgun (WGS) entry which is preliminary data.</text>
</comment>
<accession>A0ABV6DRC1</accession>
<evidence type="ECO:0000313" key="11">
    <source>
        <dbReference type="Proteomes" id="UP001589776"/>
    </source>
</evidence>
<keyword evidence="4 7" id="KW-0238">DNA-binding</keyword>
<evidence type="ECO:0000313" key="10">
    <source>
        <dbReference type="EMBL" id="MFC0215197.1"/>
    </source>
</evidence>
<dbReference type="RefSeq" id="WP_377472643.1">
    <property type="nucleotide sequence ID" value="NZ_JBHLWN010000085.1"/>
</dbReference>